<comment type="caution">
    <text evidence="7">The sequence shown here is derived from an EMBL/GenBank/DDBJ whole genome shotgun (WGS) entry which is preliminary data.</text>
</comment>
<accession>A0ABS4XHD4</accession>
<reference evidence="7 8" key="1">
    <citation type="submission" date="2021-03" db="EMBL/GenBank/DDBJ databases">
        <title>Sequencing the genomes of 1000 actinobacteria strains.</title>
        <authorList>
            <person name="Klenk H.-P."/>
        </authorList>
    </citation>
    <scope>NUCLEOTIDE SEQUENCE [LARGE SCALE GENOMIC DNA]</scope>
    <source>
        <strain evidence="7 8">DSM 15797</strain>
    </source>
</reference>
<dbReference type="PROSITE" id="PS00670">
    <property type="entry name" value="D_2_HYDROXYACID_DH_2"/>
    <property type="match status" value="1"/>
</dbReference>
<name>A0ABS4XHD4_9MICC</name>
<evidence type="ECO:0000313" key="8">
    <source>
        <dbReference type="Proteomes" id="UP001296993"/>
    </source>
</evidence>
<evidence type="ECO:0000313" key="7">
    <source>
        <dbReference type="EMBL" id="MBP2387857.1"/>
    </source>
</evidence>
<dbReference type="EMBL" id="JAGIOF010000001">
    <property type="protein sequence ID" value="MBP2387857.1"/>
    <property type="molecule type" value="Genomic_DNA"/>
</dbReference>
<evidence type="ECO:0000256" key="4">
    <source>
        <dbReference type="RuleBase" id="RU003719"/>
    </source>
</evidence>
<protein>
    <submittedName>
        <fullName evidence="7">Phosphoglycerate dehydrogenase-like enzyme</fullName>
    </submittedName>
</protein>
<evidence type="ECO:0000259" key="6">
    <source>
        <dbReference type="Pfam" id="PF02826"/>
    </source>
</evidence>
<dbReference type="InterPro" id="IPR006140">
    <property type="entry name" value="D-isomer_DH_NAD-bd"/>
</dbReference>
<dbReference type="PANTHER" id="PTHR42789:SF1">
    <property type="entry name" value="D-ISOMER SPECIFIC 2-HYDROXYACID DEHYDROGENASE FAMILY PROTEIN (AFU_ORTHOLOGUE AFUA_6G10090)"/>
    <property type="match status" value="1"/>
</dbReference>
<dbReference type="InterPro" id="IPR029753">
    <property type="entry name" value="D-isomer_DH_CS"/>
</dbReference>
<dbReference type="Pfam" id="PF02826">
    <property type="entry name" value="2-Hacid_dh_C"/>
    <property type="match status" value="1"/>
</dbReference>
<dbReference type="SUPFAM" id="SSF52283">
    <property type="entry name" value="Formate/glycerate dehydrogenase catalytic domain-like"/>
    <property type="match status" value="1"/>
</dbReference>
<proteinExistence type="inferred from homology"/>
<keyword evidence="2 4" id="KW-0560">Oxidoreductase</keyword>
<dbReference type="SUPFAM" id="SSF51735">
    <property type="entry name" value="NAD(P)-binding Rossmann-fold domains"/>
    <property type="match status" value="1"/>
</dbReference>
<dbReference type="Gene3D" id="3.40.50.720">
    <property type="entry name" value="NAD(P)-binding Rossmann-like Domain"/>
    <property type="match status" value="2"/>
</dbReference>
<evidence type="ECO:0000256" key="1">
    <source>
        <dbReference type="ARBA" id="ARBA00005854"/>
    </source>
</evidence>
<dbReference type="InterPro" id="IPR006139">
    <property type="entry name" value="D-isomer_2_OHA_DH_cat_dom"/>
</dbReference>
<gene>
    <name evidence="7" type="ORF">JOF47_003368</name>
</gene>
<dbReference type="PANTHER" id="PTHR42789">
    <property type="entry name" value="D-ISOMER SPECIFIC 2-HYDROXYACID DEHYDROGENASE FAMILY PROTEIN (AFU_ORTHOLOGUE AFUA_6G10090)"/>
    <property type="match status" value="1"/>
</dbReference>
<sequence>MNIDDAVTGHTLSDIPKLRILLSIPAAEFNAFIPAATRTALDELGHVTSIAPSDLQSPGAFARAAFDADVFITAWGFPKLDADRLSLAPNLRCVIHAASSLHALVSDDFWATGIPVSQAGAAMAPAVAELSLAFTLNLLRRINRLDHGLRNGETWDGTRNIRRAREICGARIGVVGASRTGRRYIQACQALGADVRIYDPYVQESDPLAALSTDLESLFATSDVIAVHAPSTPETTGLIGASHLALLPDGAGFINTARSTIVDMDALYTEVSSGRLDAALDVFDLEPLPADDRWRSLPNALLTPHLGGATANSRRRAGLIVVDELRRFLGGLPMEHALTRTDLEKMG</sequence>
<evidence type="ECO:0000259" key="5">
    <source>
        <dbReference type="Pfam" id="PF00389"/>
    </source>
</evidence>
<dbReference type="Pfam" id="PF00389">
    <property type="entry name" value="2-Hacid_dh"/>
    <property type="match status" value="1"/>
</dbReference>
<keyword evidence="3" id="KW-0520">NAD</keyword>
<comment type="similarity">
    <text evidence="1 4">Belongs to the D-isomer specific 2-hydroxyacid dehydrogenase family.</text>
</comment>
<evidence type="ECO:0000256" key="2">
    <source>
        <dbReference type="ARBA" id="ARBA00023002"/>
    </source>
</evidence>
<keyword evidence="8" id="KW-1185">Reference proteome</keyword>
<organism evidence="7 8">
    <name type="scientific">Paeniglutamicibacter kerguelensis</name>
    <dbReference type="NCBI Taxonomy" id="254788"/>
    <lineage>
        <taxon>Bacteria</taxon>
        <taxon>Bacillati</taxon>
        <taxon>Actinomycetota</taxon>
        <taxon>Actinomycetes</taxon>
        <taxon>Micrococcales</taxon>
        <taxon>Micrococcaceae</taxon>
        <taxon>Paeniglutamicibacter</taxon>
    </lineage>
</organism>
<evidence type="ECO:0000256" key="3">
    <source>
        <dbReference type="ARBA" id="ARBA00023027"/>
    </source>
</evidence>
<dbReference type="Proteomes" id="UP001296993">
    <property type="component" value="Unassembled WGS sequence"/>
</dbReference>
<dbReference type="InterPro" id="IPR036291">
    <property type="entry name" value="NAD(P)-bd_dom_sf"/>
</dbReference>
<feature type="domain" description="D-isomer specific 2-hydroxyacid dehydrogenase catalytic" evidence="5">
    <location>
        <begin position="56"/>
        <end position="337"/>
    </location>
</feature>
<dbReference type="InterPro" id="IPR050857">
    <property type="entry name" value="D-2-hydroxyacid_DH"/>
</dbReference>
<dbReference type="RefSeq" id="WP_210000437.1">
    <property type="nucleotide sequence ID" value="NZ_BAAAJY010000001.1"/>
</dbReference>
<dbReference type="CDD" id="cd12167">
    <property type="entry name" value="2-Hacid_dh_8"/>
    <property type="match status" value="1"/>
</dbReference>
<feature type="domain" description="D-isomer specific 2-hydroxyacid dehydrogenase NAD-binding" evidence="6">
    <location>
        <begin position="133"/>
        <end position="307"/>
    </location>
</feature>